<protein>
    <submittedName>
        <fullName evidence="1">Uncharacterized protein</fullName>
    </submittedName>
</protein>
<proteinExistence type="predicted"/>
<dbReference type="EMBL" id="BPEY01000040">
    <property type="protein sequence ID" value="GIU46825.1"/>
    <property type="molecule type" value="Genomic_DNA"/>
</dbReference>
<evidence type="ECO:0000313" key="1">
    <source>
        <dbReference type="EMBL" id="GIU46825.1"/>
    </source>
</evidence>
<name>A0ABQ4PGY1_9GAMM</name>
<organism evidence="1 2">
    <name type="scientific">Shewanella sairae</name>
    <dbReference type="NCBI Taxonomy" id="190310"/>
    <lineage>
        <taxon>Bacteria</taxon>
        <taxon>Pseudomonadati</taxon>
        <taxon>Pseudomonadota</taxon>
        <taxon>Gammaproteobacteria</taxon>
        <taxon>Alteromonadales</taxon>
        <taxon>Shewanellaceae</taxon>
        <taxon>Shewanella</taxon>
    </lineage>
</organism>
<comment type="caution">
    <text evidence="1">The sequence shown here is derived from an EMBL/GenBank/DDBJ whole genome shotgun (WGS) entry which is preliminary data.</text>
</comment>
<dbReference type="Proteomes" id="UP000887104">
    <property type="component" value="Unassembled WGS sequence"/>
</dbReference>
<reference evidence="1" key="1">
    <citation type="submission" date="2021-05" db="EMBL/GenBank/DDBJ databases">
        <title>Molecular characterization for Shewanella algae harboring chromosomal blaOXA-55-like strains isolated from clinical and environment sample.</title>
        <authorList>
            <person name="Ohama Y."/>
            <person name="Aoki K."/>
            <person name="Harada S."/>
            <person name="Moriya K."/>
            <person name="Ishii Y."/>
            <person name="Tateda K."/>
        </authorList>
    </citation>
    <scope>NUCLEOTIDE SEQUENCE</scope>
    <source>
        <strain evidence="1">JCM 11563</strain>
    </source>
</reference>
<keyword evidence="2" id="KW-1185">Reference proteome</keyword>
<accession>A0ABQ4PGY1</accession>
<evidence type="ECO:0000313" key="2">
    <source>
        <dbReference type="Proteomes" id="UP000887104"/>
    </source>
</evidence>
<gene>
    <name evidence="1" type="ORF">TUM4438_23740</name>
</gene>
<sequence>MTQNEELREAYLRILKDIDDSYLIPNKSNNPSTKGLSGLFLTSIHPNYGNAKNKIMIIGRETKGWTWNEK</sequence>
<dbReference type="RefSeq" id="WP_220781374.1">
    <property type="nucleotide sequence ID" value="NZ_BPEY01000040.1"/>
</dbReference>